<evidence type="ECO:0000256" key="10">
    <source>
        <dbReference type="ARBA" id="ARBA00023136"/>
    </source>
</evidence>
<evidence type="ECO:0000256" key="8">
    <source>
        <dbReference type="ARBA" id="ARBA00022989"/>
    </source>
</evidence>
<name>A0A8J5LJC6_ZINOF</name>
<feature type="transmembrane region" description="Helical" evidence="11">
    <location>
        <begin position="108"/>
        <end position="131"/>
    </location>
</feature>
<keyword evidence="8 11" id="KW-1133">Transmembrane helix</keyword>
<dbReference type="Pfam" id="PF00173">
    <property type="entry name" value="Cyt-b5"/>
    <property type="match status" value="1"/>
</dbReference>
<dbReference type="PANTHER" id="PTHR19359">
    <property type="entry name" value="CYTOCHROME B5"/>
    <property type="match status" value="1"/>
</dbReference>
<comment type="similarity">
    <text evidence="11">Belongs to the cytochrome b5 family.</text>
</comment>
<evidence type="ECO:0000256" key="5">
    <source>
        <dbReference type="ARBA" id="ARBA00022723"/>
    </source>
</evidence>
<gene>
    <name evidence="13" type="ORF">ZIOFF_021019</name>
</gene>
<dbReference type="Proteomes" id="UP000734854">
    <property type="component" value="Unassembled WGS sequence"/>
</dbReference>
<dbReference type="GO" id="GO:0005789">
    <property type="term" value="C:endoplasmic reticulum membrane"/>
    <property type="evidence" value="ECO:0007669"/>
    <property type="project" value="UniProtKB-SubCell"/>
</dbReference>
<evidence type="ECO:0000256" key="4">
    <source>
        <dbReference type="ARBA" id="ARBA00022692"/>
    </source>
</evidence>
<keyword evidence="6" id="KW-0256">Endoplasmic reticulum</keyword>
<evidence type="ECO:0000256" key="6">
    <source>
        <dbReference type="ARBA" id="ARBA00022824"/>
    </source>
</evidence>
<dbReference type="PANTHER" id="PTHR19359:SF129">
    <property type="entry name" value="CYTOCHROME B5 ISOFORM B"/>
    <property type="match status" value="1"/>
</dbReference>
<evidence type="ECO:0000256" key="2">
    <source>
        <dbReference type="ARBA" id="ARBA00022448"/>
    </source>
</evidence>
<evidence type="ECO:0000256" key="11">
    <source>
        <dbReference type="RuleBase" id="RU362121"/>
    </source>
</evidence>
<evidence type="ECO:0000256" key="7">
    <source>
        <dbReference type="ARBA" id="ARBA00022982"/>
    </source>
</evidence>
<proteinExistence type="inferred from homology"/>
<evidence type="ECO:0000313" key="13">
    <source>
        <dbReference type="EMBL" id="KAG6517623.1"/>
    </source>
</evidence>
<dbReference type="GO" id="GO:0020037">
    <property type="term" value="F:heme binding"/>
    <property type="evidence" value="ECO:0007669"/>
    <property type="project" value="UniProtKB-UniRule"/>
</dbReference>
<dbReference type="FunFam" id="3.10.120.10:FF:000002">
    <property type="entry name" value="Cytochrome b5 type B"/>
    <property type="match status" value="1"/>
</dbReference>
<dbReference type="PROSITE" id="PS50255">
    <property type="entry name" value="CYTOCHROME_B5_2"/>
    <property type="match status" value="1"/>
</dbReference>
<keyword evidence="7" id="KW-0249">Electron transport</keyword>
<comment type="subcellular location">
    <subcellularLocation>
        <location evidence="1">Endoplasmic reticulum membrane</location>
        <topology evidence="1">Single-pass membrane protein</topology>
        <orientation evidence="1">Cytoplasmic side</orientation>
    </subcellularLocation>
</comment>
<evidence type="ECO:0000259" key="12">
    <source>
        <dbReference type="PROSITE" id="PS50255"/>
    </source>
</evidence>
<evidence type="ECO:0000256" key="9">
    <source>
        <dbReference type="ARBA" id="ARBA00023004"/>
    </source>
</evidence>
<dbReference type="InterPro" id="IPR001199">
    <property type="entry name" value="Cyt_B5-like_heme/steroid-bd"/>
</dbReference>
<protein>
    <recommendedName>
        <fullName evidence="12">Cytochrome b5 heme-binding domain-containing protein</fullName>
    </recommendedName>
</protein>
<feature type="domain" description="Cytochrome b5 heme-binding" evidence="12">
    <location>
        <begin position="6"/>
        <end position="82"/>
    </location>
</feature>
<keyword evidence="2" id="KW-0813">Transport</keyword>
<dbReference type="OrthoDB" id="260519at2759"/>
<dbReference type="GO" id="GO:0046872">
    <property type="term" value="F:metal ion binding"/>
    <property type="evidence" value="ECO:0007669"/>
    <property type="project" value="UniProtKB-UniRule"/>
</dbReference>
<keyword evidence="3 11" id="KW-0349">Heme</keyword>
<dbReference type="AlphaFoldDB" id="A0A8J5LJC6"/>
<reference evidence="13 14" key="1">
    <citation type="submission" date="2020-08" db="EMBL/GenBank/DDBJ databases">
        <title>Plant Genome Project.</title>
        <authorList>
            <person name="Zhang R.-G."/>
        </authorList>
    </citation>
    <scope>NUCLEOTIDE SEQUENCE [LARGE SCALE GENOMIC DNA]</scope>
    <source>
        <tissue evidence="13">Rhizome</tissue>
    </source>
</reference>
<evidence type="ECO:0000313" key="14">
    <source>
        <dbReference type="Proteomes" id="UP000734854"/>
    </source>
</evidence>
<keyword evidence="5 11" id="KW-0479">Metal-binding</keyword>
<organism evidence="13 14">
    <name type="scientific">Zingiber officinale</name>
    <name type="common">Ginger</name>
    <name type="synonym">Amomum zingiber</name>
    <dbReference type="NCBI Taxonomy" id="94328"/>
    <lineage>
        <taxon>Eukaryota</taxon>
        <taxon>Viridiplantae</taxon>
        <taxon>Streptophyta</taxon>
        <taxon>Embryophyta</taxon>
        <taxon>Tracheophyta</taxon>
        <taxon>Spermatophyta</taxon>
        <taxon>Magnoliopsida</taxon>
        <taxon>Liliopsida</taxon>
        <taxon>Zingiberales</taxon>
        <taxon>Zingiberaceae</taxon>
        <taxon>Zingiber</taxon>
    </lineage>
</organism>
<dbReference type="SMART" id="SM01117">
    <property type="entry name" value="Cyt-b5"/>
    <property type="match status" value="1"/>
</dbReference>
<keyword evidence="14" id="KW-1185">Reference proteome</keyword>
<dbReference type="InterPro" id="IPR018506">
    <property type="entry name" value="Cyt_B5_heme-BS"/>
</dbReference>
<dbReference type="EMBL" id="JACMSC010000006">
    <property type="protein sequence ID" value="KAG6517623.1"/>
    <property type="molecule type" value="Genomic_DNA"/>
</dbReference>
<dbReference type="PROSITE" id="PS00191">
    <property type="entry name" value="CYTOCHROME_B5_1"/>
    <property type="match status" value="1"/>
</dbReference>
<keyword evidence="10 11" id="KW-0472">Membrane</keyword>
<accession>A0A8J5LJC6</accession>
<sequence length="136" mass="15009">MASHGKRVYTLADVAAHSSRNDCWLVIGGKVYDVTKFLEDHPGGDEVLLASVGKDSTNDFEDIGHTKNARAIMAQYFAGEIDAASIPKKIKYTPPKQPFYNQDKTPQFILKLVQLLIPVTILALALSVRIYTTQST</sequence>
<evidence type="ECO:0000256" key="3">
    <source>
        <dbReference type="ARBA" id="ARBA00022617"/>
    </source>
</evidence>
<keyword evidence="4 11" id="KW-0812">Transmembrane</keyword>
<dbReference type="InterPro" id="IPR050668">
    <property type="entry name" value="Cytochrome_b5"/>
</dbReference>
<evidence type="ECO:0000256" key="1">
    <source>
        <dbReference type="ARBA" id="ARBA00004131"/>
    </source>
</evidence>
<comment type="caution">
    <text evidence="13">The sequence shown here is derived from an EMBL/GenBank/DDBJ whole genome shotgun (WGS) entry which is preliminary data.</text>
</comment>
<keyword evidence="9 11" id="KW-0408">Iron</keyword>